<proteinExistence type="predicted"/>
<keyword evidence="2" id="KW-1185">Reference proteome</keyword>
<evidence type="ECO:0000313" key="2">
    <source>
        <dbReference type="Proteomes" id="UP001627284"/>
    </source>
</evidence>
<dbReference type="Proteomes" id="UP001627284">
    <property type="component" value="Unassembled WGS sequence"/>
</dbReference>
<sequence>AQLTHHVSPTLPSSSSNLLQHSKLQLTLSIQKQSRNSSFTEVEKFPKSKMMKKICASIKSFEKVILLDIVERVVCGSFKDLINLRPSSKLFNTLGSEKSVYEKMDFFKNYCPKLALQRLREAKKGRHNGAAYVLAIISIFAGGGNSRTAVRFIGHMKEKLPQRKEIKQWRESLIYMIDNVWVSNPIFLTQRPDPCCTGEHENIVHVNGWPVDSDDEQDVQPCYGCGCDDKVDHVFALLPKFGF</sequence>
<accession>A0ABD2VBF9</accession>
<name>A0ABD2VBF9_9SOLN</name>
<dbReference type="EMBL" id="JBJKTR010000002">
    <property type="protein sequence ID" value="KAL3378470.1"/>
    <property type="molecule type" value="Genomic_DNA"/>
</dbReference>
<dbReference type="InterPro" id="IPR040338">
    <property type="entry name" value="At1g67623-like"/>
</dbReference>
<evidence type="ECO:0000313" key="1">
    <source>
        <dbReference type="EMBL" id="KAL3378470.1"/>
    </source>
</evidence>
<feature type="non-terminal residue" evidence="1">
    <location>
        <position position="1"/>
    </location>
</feature>
<dbReference type="AlphaFoldDB" id="A0ABD2VBF9"/>
<dbReference type="PANTHER" id="PTHR33784">
    <property type="entry name" value="OS05G0482100 PROTEIN"/>
    <property type="match status" value="1"/>
</dbReference>
<gene>
    <name evidence="1" type="ORF">AABB24_004403</name>
</gene>
<comment type="caution">
    <text evidence="1">The sequence shown here is derived from an EMBL/GenBank/DDBJ whole genome shotgun (WGS) entry which is preliminary data.</text>
</comment>
<dbReference type="PANTHER" id="PTHR33784:SF10">
    <property type="entry name" value="F-BOX PROTEIN"/>
    <property type="match status" value="1"/>
</dbReference>
<organism evidence="1 2">
    <name type="scientific">Solanum stoloniferum</name>
    <dbReference type="NCBI Taxonomy" id="62892"/>
    <lineage>
        <taxon>Eukaryota</taxon>
        <taxon>Viridiplantae</taxon>
        <taxon>Streptophyta</taxon>
        <taxon>Embryophyta</taxon>
        <taxon>Tracheophyta</taxon>
        <taxon>Spermatophyta</taxon>
        <taxon>Magnoliopsida</taxon>
        <taxon>eudicotyledons</taxon>
        <taxon>Gunneridae</taxon>
        <taxon>Pentapetalae</taxon>
        <taxon>asterids</taxon>
        <taxon>lamiids</taxon>
        <taxon>Solanales</taxon>
        <taxon>Solanaceae</taxon>
        <taxon>Solanoideae</taxon>
        <taxon>Solaneae</taxon>
        <taxon>Solanum</taxon>
    </lineage>
</organism>
<protein>
    <submittedName>
        <fullName evidence="1">Uncharacterized protein</fullName>
    </submittedName>
</protein>
<reference evidence="1 2" key="1">
    <citation type="submission" date="2024-05" db="EMBL/GenBank/DDBJ databases">
        <title>De novo assembly of an allotetraploid wild potato.</title>
        <authorList>
            <person name="Hosaka A.J."/>
        </authorList>
    </citation>
    <scope>NUCLEOTIDE SEQUENCE [LARGE SCALE GENOMIC DNA]</scope>
    <source>
        <tissue evidence="1">Young leaves</tissue>
    </source>
</reference>